<dbReference type="OrthoDB" id="8443793at2"/>
<evidence type="ECO:0000313" key="2">
    <source>
        <dbReference type="Proteomes" id="UP000244810"/>
    </source>
</evidence>
<dbReference type="Proteomes" id="UP000244810">
    <property type="component" value="Unassembled WGS sequence"/>
</dbReference>
<reference evidence="1 2" key="1">
    <citation type="journal article" date="2011" name="Syst. Appl. Microbiol.">
        <title>Defluviimonas denitrificans gen. nov., sp. nov., and Pararhodobacter aggregans gen. nov., sp. nov., non-phototrophic Rhodobacteraceae from the biofilter of a marine aquaculture.</title>
        <authorList>
            <person name="Foesel B.U."/>
            <person name="Drake H.L."/>
            <person name="Schramm A."/>
        </authorList>
    </citation>
    <scope>NUCLEOTIDE SEQUENCE [LARGE SCALE GENOMIC DNA]</scope>
    <source>
        <strain evidence="1 2">D1-19</strain>
    </source>
</reference>
<dbReference type="InterPro" id="IPR003772">
    <property type="entry name" value="YceD"/>
</dbReference>
<evidence type="ECO:0000313" key="1">
    <source>
        <dbReference type="EMBL" id="PVE46682.1"/>
    </source>
</evidence>
<dbReference type="Pfam" id="PF02620">
    <property type="entry name" value="YceD"/>
    <property type="match status" value="1"/>
</dbReference>
<accession>A0A2T7UPT5</accession>
<proteinExistence type="predicted"/>
<dbReference type="EMBL" id="QDDR01000008">
    <property type="protein sequence ID" value="PVE46682.1"/>
    <property type="molecule type" value="Genomic_DNA"/>
</dbReference>
<sequence>MSEHPAHPDPTLRETDALTLPLRVSDLAARGSLRFRLTPTAEARADLAADLGALKIRKLDFTGQIVAEGRSDWRLEGKLGATVVQECVITAEPVTTRIDEPVTRRFVRDMPVSSEPEVEIPEDDTLEPLGPVIDPGAVMAEALALALPDYPRVPGAELPDSVTELPPEERPNPFAALAKLKKDLGEDGE</sequence>
<evidence type="ECO:0008006" key="3">
    <source>
        <dbReference type="Google" id="ProtNLM"/>
    </source>
</evidence>
<dbReference type="RefSeq" id="WP_107752953.1">
    <property type="nucleotide sequence ID" value="NZ_QBKF01000008.1"/>
</dbReference>
<gene>
    <name evidence="1" type="ORF">DDE23_16185</name>
</gene>
<name>A0A2T7UPT5_9RHOB</name>
<keyword evidence="2" id="KW-1185">Reference proteome</keyword>
<protein>
    <recommendedName>
        <fullName evidence="3">DUF177 domain-containing protein</fullName>
    </recommendedName>
</protein>
<organism evidence="1 2">
    <name type="scientific">Pararhodobacter aggregans</name>
    <dbReference type="NCBI Taxonomy" id="404875"/>
    <lineage>
        <taxon>Bacteria</taxon>
        <taxon>Pseudomonadati</taxon>
        <taxon>Pseudomonadota</taxon>
        <taxon>Alphaproteobacteria</taxon>
        <taxon>Rhodobacterales</taxon>
        <taxon>Paracoccaceae</taxon>
        <taxon>Pararhodobacter</taxon>
    </lineage>
</organism>
<comment type="caution">
    <text evidence="1">The sequence shown here is derived from an EMBL/GenBank/DDBJ whole genome shotgun (WGS) entry which is preliminary data.</text>
</comment>
<dbReference type="AlphaFoldDB" id="A0A2T7UPT5"/>